<evidence type="ECO:0000313" key="1">
    <source>
        <dbReference type="EMBL" id="KAK3924545.1"/>
    </source>
</evidence>
<reference evidence="1" key="1">
    <citation type="submission" date="2021-07" db="EMBL/GenBank/DDBJ databases">
        <authorList>
            <person name="Catto M.A."/>
            <person name="Jacobson A."/>
            <person name="Kennedy G."/>
            <person name="Labadie P."/>
            <person name="Hunt B.G."/>
            <person name="Srinivasan R."/>
        </authorList>
    </citation>
    <scope>NUCLEOTIDE SEQUENCE</scope>
    <source>
        <strain evidence="1">PL_HMW_Pooled</strain>
        <tissue evidence="1">Head</tissue>
    </source>
</reference>
<dbReference type="EMBL" id="JAHWGI010001191">
    <property type="protein sequence ID" value="KAK3924545.1"/>
    <property type="molecule type" value="Genomic_DNA"/>
</dbReference>
<evidence type="ECO:0000313" key="2">
    <source>
        <dbReference type="Proteomes" id="UP001219518"/>
    </source>
</evidence>
<protein>
    <submittedName>
        <fullName evidence="1">Transcription factor Ken 2</fullName>
    </submittedName>
</protein>
<accession>A0AAE1LM65</accession>
<dbReference type="AlphaFoldDB" id="A0AAE1LM65"/>
<sequence length="106" mass="11553">MSRLIIVHESPLKSTRISLLCLTFKGKQRVSSEVVVIAVDRHRLWSLCWSSSALEVIANAEVKFLETGSAWAAWLAGLSLRICSACSSKEPARIGWAGLGSPTAQR</sequence>
<comment type="caution">
    <text evidence="1">The sequence shown here is derived from an EMBL/GenBank/DDBJ whole genome shotgun (WGS) entry which is preliminary data.</text>
</comment>
<feature type="non-terminal residue" evidence="1">
    <location>
        <position position="106"/>
    </location>
</feature>
<name>A0AAE1LM65_9NEOP</name>
<reference evidence="1" key="2">
    <citation type="journal article" date="2023" name="BMC Genomics">
        <title>Pest status, molecular evolution, and epigenetic factors derived from the genome assembly of Frankliniella fusca, a thysanopteran phytovirus vector.</title>
        <authorList>
            <person name="Catto M.A."/>
            <person name="Labadie P.E."/>
            <person name="Jacobson A.L."/>
            <person name="Kennedy G.G."/>
            <person name="Srinivasan R."/>
            <person name="Hunt B.G."/>
        </authorList>
    </citation>
    <scope>NUCLEOTIDE SEQUENCE</scope>
    <source>
        <strain evidence="1">PL_HMW_Pooled</strain>
    </source>
</reference>
<proteinExistence type="predicted"/>
<organism evidence="1 2">
    <name type="scientific">Frankliniella fusca</name>
    <dbReference type="NCBI Taxonomy" id="407009"/>
    <lineage>
        <taxon>Eukaryota</taxon>
        <taxon>Metazoa</taxon>
        <taxon>Ecdysozoa</taxon>
        <taxon>Arthropoda</taxon>
        <taxon>Hexapoda</taxon>
        <taxon>Insecta</taxon>
        <taxon>Pterygota</taxon>
        <taxon>Neoptera</taxon>
        <taxon>Paraneoptera</taxon>
        <taxon>Thysanoptera</taxon>
        <taxon>Terebrantia</taxon>
        <taxon>Thripoidea</taxon>
        <taxon>Thripidae</taxon>
        <taxon>Frankliniella</taxon>
    </lineage>
</organism>
<gene>
    <name evidence="1" type="ORF">KUF71_012678</name>
</gene>
<dbReference type="Proteomes" id="UP001219518">
    <property type="component" value="Unassembled WGS sequence"/>
</dbReference>
<keyword evidence="2" id="KW-1185">Reference proteome</keyword>